<name>A0AAD8R6X5_LOLMU</name>
<evidence type="ECO:0000256" key="1">
    <source>
        <dbReference type="SAM" id="MobiDB-lite"/>
    </source>
</evidence>
<dbReference type="EMBL" id="JAUUTY010000006">
    <property type="protein sequence ID" value="KAK1613888.1"/>
    <property type="molecule type" value="Genomic_DNA"/>
</dbReference>
<evidence type="ECO:0000313" key="3">
    <source>
        <dbReference type="Proteomes" id="UP001231189"/>
    </source>
</evidence>
<comment type="caution">
    <text evidence="2">The sequence shown here is derived from an EMBL/GenBank/DDBJ whole genome shotgun (WGS) entry which is preliminary data.</text>
</comment>
<organism evidence="2 3">
    <name type="scientific">Lolium multiflorum</name>
    <name type="common">Italian ryegrass</name>
    <name type="synonym">Lolium perenne subsp. multiflorum</name>
    <dbReference type="NCBI Taxonomy" id="4521"/>
    <lineage>
        <taxon>Eukaryota</taxon>
        <taxon>Viridiplantae</taxon>
        <taxon>Streptophyta</taxon>
        <taxon>Embryophyta</taxon>
        <taxon>Tracheophyta</taxon>
        <taxon>Spermatophyta</taxon>
        <taxon>Magnoliopsida</taxon>
        <taxon>Liliopsida</taxon>
        <taxon>Poales</taxon>
        <taxon>Poaceae</taxon>
        <taxon>BOP clade</taxon>
        <taxon>Pooideae</taxon>
        <taxon>Poodae</taxon>
        <taxon>Poeae</taxon>
        <taxon>Poeae Chloroplast Group 2 (Poeae type)</taxon>
        <taxon>Loliodinae</taxon>
        <taxon>Loliinae</taxon>
        <taxon>Lolium</taxon>
    </lineage>
</organism>
<gene>
    <name evidence="2" type="ORF">QYE76_019405</name>
</gene>
<evidence type="ECO:0000313" key="2">
    <source>
        <dbReference type="EMBL" id="KAK1613888.1"/>
    </source>
</evidence>
<reference evidence="2" key="1">
    <citation type="submission" date="2023-07" db="EMBL/GenBank/DDBJ databases">
        <title>A chromosome-level genome assembly of Lolium multiflorum.</title>
        <authorList>
            <person name="Chen Y."/>
            <person name="Copetti D."/>
            <person name="Kolliker R."/>
            <person name="Studer B."/>
        </authorList>
    </citation>
    <scope>NUCLEOTIDE SEQUENCE</scope>
    <source>
        <strain evidence="2">02402/16</strain>
        <tissue evidence="2">Leaf</tissue>
    </source>
</reference>
<protein>
    <submittedName>
        <fullName evidence="2">Uncharacterized protein</fullName>
    </submittedName>
</protein>
<dbReference type="Proteomes" id="UP001231189">
    <property type="component" value="Unassembled WGS sequence"/>
</dbReference>
<dbReference type="AlphaFoldDB" id="A0AAD8R6X5"/>
<keyword evidence="3" id="KW-1185">Reference proteome</keyword>
<sequence>MQFSKVERDVFAASTFMVVGDGASALFWEDKWVDGQSIGEFAPELYAMIPNRCRKTCLEACNSRWSRTESNPISRRRLSPQISDADDSPLAEPRSAATTRGGGRRATSRRTDPLNRR</sequence>
<accession>A0AAD8R6X5</accession>
<feature type="region of interest" description="Disordered" evidence="1">
    <location>
        <begin position="66"/>
        <end position="117"/>
    </location>
</feature>
<proteinExistence type="predicted"/>